<dbReference type="AlphaFoldDB" id="A0AAV5MFV5"/>
<proteinExistence type="predicted"/>
<keyword evidence="2" id="KW-1185">Reference proteome</keyword>
<gene>
    <name evidence="1" type="ORF">SLEP1_g54258</name>
</gene>
<accession>A0AAV5MFV5</accession>
<dbReference type="Proteomes" id="UP001054252">
    <property type="component" value="Unassembled WGS sequence"/>
</dbReference>
<comment type="caution">
    <text evidence="1">The sequence shown here is derived from an EMBL/GenBank/DDBJ whole genome shotgun (WGS) entry which is preliminary data.</text>
</comment>
<evidence type="ECO:0000313" key="2">
    <source>
        <dbReference type="Proteomes" id="UP001054252"/>
    </source>
</evidence>
<reference evidence="1 2" key="1">
    <citation type="journal article" date="2021" name="Commun. Biol.">
        <title>The genome of Shorea leprosula (Dipterocarpaceae) highlights the ecological relevance of drought in aseasonal tropical rainforests.</title>
        <authorList>
            <person name="Ng K.K.S."/>
            <person name="Kobayashi M.J."/>
            <person name="Fawcett J.A."/>
            <person name="Hatakeyama M."/>
            <person name="Paape T."/>
            <person name="Ng C.H."/>
            <person name="Ang C.C."/>
            <person name="Tnah L.H."/>
            <person name="Lee C.T."/>
            <person name="Nishiyama T."/>
            <person name="Sese J."/>
            <person name="O'Brien M.J."/>
            <person name="Copetti D."/>
            <person name="Mohd Noor M.I."/>
            <person name="Ong R.C."/>
            <person name="Putra M."/>
            <person name="Sireger I.Z."/>
            <person name="Indrioko S."/>
            <person name="Kosugi Y."/>
            <person name="Izuno A."/>
            <person name="Isagi Y."/>
            <person name="Lee S.L."/>
            <person name="Shimizu K.K."/>
        </authorList>
    </citation>
    <scope>NUCLEOTIDE SEQUENCE [LARGE SCALE GENOMIC DNA]</scope>
    <source>
        <strain evidence="1">214</strain>
    </source>
</reference>
<evidence type="ECO:0000313" key="1">
    <source>
        <dbReference type="EMBL" id="GKV47352.1"/>
    </source>
</evidence>
<name>A0AAV5MFV5_9ROSI</name>
<organism evidence="1 2">
    <name type="scientific">Rubroshorea leprosula</name>
    <dbReference type="NCBI Taxonomy" id="152421"/>
    <lineage>
        <taxon>Eukaryota</taxon>
        <taxon>Viridiplantae</taxon>
        <taxon>Streptophyta</taxon>
        <taxon>Embryophyta</taxon>
        <taxon>Tracheophyta</taxon>
        <taxon>Spermatophyta</taxon>
        <taxon>Magnoliopsida</taxon>
        <taxon>eudicotyledons</taxon>
        <taxon>Gunneridae</taxon>
        <taxon>Pentapetalae</taxon>
        <taxon>rosids</taxon>
        <taxon>malvids</taxon>
        <taxon>Malvales</taxon>
        <taxon>Dipterocarpaceae</taxon>
        <taxon>Rubroshorea</taxon>
    </lineage>
</organism>
<protein>
    <submittedName>
        <fullName evidence="1">Uncharacterized protein</fullName>
    </submittedName>
</protein>
<dbReference type="EMBL" id="BPVZ01000226">
    <property type="protein sequence ID" value="GKV47352.1"/>
    <property type="molecule type" value="Genomic_DNA"/>
</dbReference>
<sequence length="83" mass="9262">MDCLGGLQYDSLMLSTSSLEDSEMDNPIMIQEYPQQFLSAGSFFAATSSKPPPRGVVAYRRWRMNQNARINKESCRRPLAGGS</sequence>